<keyword evidence="2 6" id="KW-0812">Transmembrane</keyword>
<feature type="transmembrane region" description="Helical" evidence="6">
    <location>
        <begin position="175"/>
        <end position="196"/>
    </location>
</feature>
<keyword evidence="4 6" id="KW-0472">Membrane</keyword>
<dbReference type="GO" id="GO:0140115">
    <property type="term" value="P:export across plasma membrane"/>
    <property type="evidence" value="ECO:0007669"/>
    <property type="project" value="UniProtKB-ARBA"/>
</dbReference>
<feature type="transmembrane region" description="Helical" evidence="6">
    <location>
        <begin position="115"/>
        <end position="133"/>
    </location>
</feature>
<dbReference type="GO" id="GO:0005886">
    <property type="term" value="C:plasma membrane"/>
    <property type="evidence" value="ECO:0007669"/>
    <property type="project" value="TreeGrafter"/>
</dbReference>
<dbReference type="EMBL" id="CP014242">
    <property type="protein sequence ID" value="AMD18581.1"/>
    <property type="molecule type" value="Genomic_DNA"/>
</dbReference>
<dbReference type="PROSITE" id="PS00216">
    <property type="entry name" value="SUGAR_TRANSPORT_1"/>
    <property type="match status" value="1"/>
</dbReference>
<evidence type="ECO:0000256" key="4">
    <source>
        <dbReference type="ARBA" id="ARBA00023136"/>
    </source>
</evidence>
<feature type="transmembrane region" description="Helical" evidence="6">
    <location>
        <begin position="344"/>
        <end position="363"/>
    </location>
</feature>
<evidence type="ECO:0000313" key="8">
    <source>
        <dbReference type="EMBL" id="AMD18581.1"/>
    </source>
</evidence>
<feature type="transmembrane region" description="Helical" evidence="6">
    <location>
        <begin position="145"/>
        <end position="163"/>
    </location>
</feature>
<dbReference type="PROSITE" id="PS50850">
    <property type="entry name" value="MFS"/>
    <property type="match status" value="1"/>
</dbReference>
<feature type="transmembrane region" description="Helical" evidence="6">
    <location>
        <begin position="440"/>
        <end position="461"/>
    </location>
</feature>
<dbReference type="InterPro" id="IPR011701">
    <property type="entry name" value="MFS"/>
</dbReference>
<dbReference type="PANTHER" id="PTHR23502">
    <property type="entry name" value="MAJOR FACILITATOR SUPERFAMILY"/>
    <property type="match status" value="1"/>
</dbReference>
<evidence type="ECO:0000256" key="1">
    <source>
        <dbReference type="ARBA" id="ARBA00004141"/>
    </source>
</evidence>
<feature type="transmembrane region" description="Helical" evidence="6">
    <location>
        <begin position="234"/>
        <end position="254"/>
    </location>
</feature>
<dbReference type="GeneID" id="28722527"/>
<feature type="transmembrane region" description="Helical" evidence="6">
    <location>
        <begin position="305"/>
        <end position="324"/>
    </location>
</feature>
<dbReference type="STRING" id="45286.A0A109UVY5"/>
<dbReference type="Gene3D" id="1.20.1250.20">
    <property type="entry name" value="MFS general substrate transporter like domains"/>
    <property type="match status" value="1"/>
</dbReference>
<dbReference type="CDD" id="cd17323">
    <property type="entry name" value="MFS_Tpo1_MDR_like"/>
    <property type="match status" value="1"/>
</dbReference>
<dbReference type="InterPro" id="IPR005829">
    <property type="entry name" value="Sugar_transporter_CS"/>
</dbReference>
<accession>A0A109UVY5</accession>
<organism evidence="8 9">
    <name type="scientific">Eremothecium sinecaudum</name>
    <dbReference type="NCBI Taxonomy" id="45286"/>
    <lineage>
        <taxon>Eukaryota</taxon>
        <taxon>Fungi</taxon>
        <taxon>Dikarya</taxon>
        <taxon>Ascomycota</taxon>
        <taxon>Saccharomycotina</taxon>
        <taxon>Saccharomycetes</taxon>
        <taxon>Saccharomycetales</taxon>
        <taxon>Saccharomycetaceae</taxon>
        <taxon>Eremothecium</taxon>
    </lineage>
</organism>
<name>A0A109UVY5_9SACH</name>
<keyword evidence="3 6" id="KW-1133">Transmembrane helix</keyword>
<comment type="subcellular location">
    <subcellularLocation>
        <location evidence="1">Membrane</location>
        <topology evidence="1">Multi-pass membrane protein</topology>
    </subcellularLocation>
</comment>
<proteinExistence type="predicted"/>
<gene>
    <name evidence="8" type="ORF">AW171_hschr288</name>
</gene>
<reference evidence="8 9" key="1">
    <citation type="submission" date="2016-01" db="EMBL/GenBank/DDBJ databases">
        <title>Genome sequence of the yeast Holleya sinecauda.</title>
        <authorList>
            <person name="Dietrich F.S."/>
        </authorList>
    </citation>
    <scope>NUCLEOTIDE SEQUENCE [LARGE SCALE GENOMIC DNA]</scope>
    <source>
        <strain evidence="8 9">ATCC 58844</strain>
    </source>
</reference>
<evidence type="ECO:0000313" key="9">
    <source>
        <dbReference type="Proteomes" id="UP000243052"/>
    </source>
</evidence>
<keyword evidence="9" id="KW-1185">Reference proteome</keyword>
<sequence length="563" mass="62922">MQSVSSKADQVPPAAKTSNSNNIISEMDGHNSNNLSTASDTEGFSIGKEYDSEIEPSQLDWDDKYDMDNPHNWSAWKKWSTVMVAAFLALVVTMGSSSYMSAVPEFVTRYKVDRTLAISGLTFYLLGLANVVGAPLSEVYGRKPVYLYSLPISLLFALGVGFSDGKMRIVLPLRFLSGVFASPALSVASGTIADIFDMDELSVLMTFFCLAPFLGPVISPIMTGYAVENKDWRWAIWIQLLAGAAIFPFIVIMPETNKTIILQKRAKKRGLNVRKPSAEELRAFLKATFTTTIFRPLKMLMVEPIVFVFSLYVSFVFAVLFAFFESYPLIFRQLYHFSMGNYGLTFLGISVGLWIGSAFYIWYDRRYLFPKAPAGTPPLDLPTSSRTTPFRGHRDENGNIVPLKPESIMFVAKVGSVALPAALFWIGWSAKPSVHWMVPLAAGVPFGFSLVLIFFSVLMYFTMSYPPLVVASAMAANNMMRYVFSCTFPLFTIQMYEKLGIDWASSVFAFISLAMVPVPWLFSKYGERLRKRSVFGYHAMHAKPADPTVDVEKENEHQEAARV</sequence>
<dbReference type="PANTHER" id="PTHR23502:SF38">
    <property type="entry name" value="POLYAMINE TRANSPORTER 4"/>
    <property type="match status" value="1"/>
</dbReference>
<dbReference type="Proteomes" id="UP000243052">
    <property type="component" value="Chromosome ii"/>
</dbReference>
<dbReference type="GO" id="GO:0000297">
    <property type="term" value="F:spermine transmembrane transporter activity"/>
    <property type="evidence" value="ECO:0007669"/>
    <property type="project" value="TreeGrafter"/>
</dbReference>
<feature type="compositionally biased region" description="Polar residues" evidence="5">
    <location>
        <begin position="16"/>
        <end position="40"/>
    </location>
</feature>
<evidence type="ECO:0000259" key="7">
    <source>
        <dbReference type="PROSITE" id="PS50850"/>
    </source>
</evidence>
<feature type="domain" description="Major facilitator superfamily (MFS) profile" evidence="7">
    <location>
        <begin position="81"/>
        <end position="527"/>
    </location>
</feature>
<dbReference type="OrthoDB" id="3936150at2759"/>
<feature type="region of interest" description="Disordered" evidence="5">
    <location>
        <begin position="1"/>
        <end position="40"/>
    </location>
</feature>
<dbReference type="GO" id="GO:0015606">
    <property type="term" value="F:spermidine transmembrane transporter activity"/>
    <property type="evidence" value="ECO:0007669"/>
    <property type="project" value="TreeGrafter"/>
</dbReference>
<evidence type="ECO:0000256" key="3">
    <source>
        <dbReference type="ARBA" id="ARBA00022989"/>
    </source>
</evidence>
<feature type="transmembrane region" description="Helical" evidence="6">
    <location>
        <begin position="82"/>
        <end position="103"/>
    </location>
</feature>
<feature type="transmembrane region" description="Helical" evidence="6">
    <location>
        <begin position="503"/>
        <end position="522"/>
    </location>
</feature>
<evidence type="ECO:0000256" key="5">
    <source>
        <dbReference type="SAM" id="MobiDB-lite"/>
    </source>
</evidence>
<dbReference type="InterPro" id="IPR020846">
    <property type="entry name" value="MFS_dom"/>
</dbReference>
<evidence type="ECO:0000256" key="2">
    <source>
        <dbReference type="ARBA" id="ARBA00022692"/>
    </source>
</evidence>
<feature type="transmembrane region" description="Helical" evidence="6">
    <location>
        <begin position="410"/>
        <end position="428"/>
    </location>
</feature>
<dbReference type="SUPFAM" id="SSF103473">
    <property type="entry name" value="MFS general substrate transporter"/>
    <property type="match status" value="1"/>
</dbReference>
<dbReference type="AlphaFoldDB" id="A0A109UVY5"/>
<feature type="transmembrane region" description="Helical" evidence="6">
    <location>
        <begin position="203"/>
        <end position="222"/>
    </location>
</feature>
<dbReference type="InterPro" id="IPR036259">
    <property type="entry name" value="MFS_trans_sf"/>
</dbReference>
<dbReference type="GO" id="GO:0042908">
    <property type="term" value="P:xenobiotic transport"/>
    <property type="evidence" value="ECO:0007669"/>
    <property type="project" value="UniProtKB-ARBA"/>
</dbReference>
<dbReference type="Pfam" id="PF07690">
    <property type="entry name" value="MFS_1"/>
    <property type="match status" value="1"/>
</dbReference>
<protein>
    <submittedName>
        <fullName evidence="8">HBL321Wp</fullName>
    </submittedName>
</protein>
<dbReference type="RefSeq" id="XP_017985577.1">
    <property type="nucleotide sequence ID" value="XM_018130327.1"/>
</dbReference>
<evidence type="ECO:0000256" key="6">
    <source>
        <dbReference type="SAM" id="Phobius"/>
    </source>
</evidence>